<feature type="compositionally biased region" description="Acidic residues" evidence="1">
    <location>
        <begin position="51"/>
        <end position="66"/>
    </location>
</feature>
<dbReference type="PANTHER" id="PTHR39639:SF1">
    <property type="entry name" value="DUF262 DOMAIN-CONTAINING PROTEIN"/>
    <property type="match status" value="1"/>
</dbReference>
<feature type="domain" description="GmrSD restriction endonucleases N-terminal" evidence="2">
    <location>
        <begin position="98"/>
        <end position="203"/>
    </location>
</feature>
<dbReference type="Pfam" id="PF03235">
    <property type="entry name" value="GmrSD_N"/>
    <property type="match status" value="1"/>
</dbReference>
<dbReference type="PANTHER" id="PTHR39639">
    <property type="entry name" value="CHROMOSOME 16, WHOLE GENOME SHOTGUN SEQUENCE"/>
    <property type="match status" value="1"/>
</dbReference>
<feature type="compositionally biased region" description="Polar residues" evidence="1">
    <location>
        <begin position="488"/>
        <end position="505"/>
    </location>
</feature>
<dbReference type="InterPro" id="IPR004919">
    <property type="entry name" value="GmrSD_N"/>
</dbReference>
<feature type="compositionally biased region" description="Polar residues" evidence="1">
    <location>
        <begin position="13"/>
        <end position="41"/>
    </location>
</feature>
<evidence type="ECO:0000256" key="1">
    <source>
        <dbReference type="SAM" id="MobiDB-lite"/>
    </source>
</evidence>
<feature type="region of interest" description="Disordered" evidence="1">
    <location>
        <begin position="675"/>
        <end position="716"/>
    </location>
</feature>
<dbReference type="Proteomes" id="UP000799437">
    <property type="component" value="Unassembled WGS sequence"/>
</dbReference>
<name>A0A6A6WJQ1_9PEZI</name>
<feature type="region of interest" description="Disordered" evidence="1">
    <location>
        <begin position="572"/>
        <end position="615"/>
    </location>
</feature>
<keyword evidence="4" id="KW-1185">Reference proteome</keyword>
<feature type="compositionally biased region" description="Polar residues" evidence="1">
    <location>
        <begin position="456"/>
        <end position="472"/>
    </location>
</feature>
<feature type="region of interest" description="Disordered" evidence="1">
    <location>
        <begin position="430"/>
        <end position="556"/>
    </location>
</feature>
<dbReference type="RefSeq" id="XP_033604966.1">
    <property type="nucleotide sequence ID" value="XM_033742119.1"/>
</dbReference>
<organism evidence="3 4">
    <name type="scientific">Pseudovirgaria hyperparasitica</name>
    <dbReference type="NCBI Taxonomy" id="470096"/>
    <lineage>
        <taxon>Eukaryota</taxon>
        <taxon>Fungi</taxon>
        <taxon>Dikarya</taxon>
        <taxon>Ascomycota</taxon>
        <taxon>Pezizomycotina</taxon>
        <taxon>Dothideomycetes</taxon>
        <taxon>Dothideomycetes incertae sedis</taxon>
        <taxon>Acrospermales</taxon>
        <taxon>Acrospermaceae</taxon>
        <taxon>Pseudovirgaria</taxon>
    </lineage>
</organism>
<evidence type="ECO:0000259" key="2">
    <source>
        <dbReference type="Pfam" id="PF03235"/>
    </source>
</evidence>
<dbReference type="EMBL" id="ML996565">
    <property type="protein sequence ID" value="KAF2762515.1"/>
    <property type="molecule type" value="Genomic_DNA"/>
</dbReference>
<accession>A0A6A6WJQ1</accession>
<evidence type="ECO:0000313" key="4">
    <source>
        <dbReference type="Proteomes" id="UP000799437"/>
    </source>
</evidence>
<gene>
    <name evidence="3" type="ORF">EJ05DRAFT_4443</name>
</gene>
<feature type="region of interest" description="Disordered" evidence="1">
    <location>
        <begin position="1"/>
        <end position="68"/>
    </location>
</feature>
<proteinExistence type="predicted"/>
<sequence length="716" mass="78999">MSFTAINLRPSAPSLSTARNSLHTSHGSTSLATPTQHQPEPNATIRAPSIADEDPESDDDVEPLDSDEFKASCALQEPSIVRRNMEDLITLLNTTCLDLNPDYQRDVVWTRKRMSSLIDSLIENYYVPPIIFNTIREDGPNGPLVRRICVDGKQRLTSVSLFMSGQIPCHDTDRRSWYYCQRLDDTSARRRILPDSWKRTFRNKEFICVEYESLSRAMEEECFARVQMGVPLSPAEKIRATNGPWQDLARSFEAEFSDIVTLASTDRSGGFRHVLTCFAQIIEMYHSSSPDGQPVFRGAYSALGTFVKNAPPLDPPTRNHMRKVFEIFRDINHTYPSTFQNNGYSHAKNFAPIEIIAVACLISKHHGRSIDLLKNDILLMRRLIRQEFQALTTNRKIWKTVWKFIEDLEQYSGATDGTTVRKDGKPNAAVLNKSRASHQTSPKTPSSRAGAKDVTNRTSGVRTQAVQETSLQDVPPHTVVTHGGRSMNIPSTAVPTSKSRTSLEASHTRLTDPARIQKLPKLDERALLTPAPSDSTSPKSPVSADDTPVSVASKSLTQKINPARLSSFRAVASNKTTAEQSPFTSPSKSTGVPSTPAVPLRPEGQTLPANLGKPRTPSVMALQKSPDALPSAQKKMPGPRNALATKGQNYARYAGVTGTTQNTIANAIKNAALKAEHESVPMKRTASEVLPQDGVRSPKSPRQSFVRKPRMSGAPN</sequence>
<dbReference type="GeneID" id="54483173"/>
<feature type="compositionally biased region" description="Polar residues" evidence="1">
    <location>
        <begin position="573"/>
        <end position="593"/>
    </location>
</feature>
<reference evidence="3" key="1">
    <citation type="journal article" date="2020" name="Stud. Mycol.">
        <title>101 Dothideomycetes genomes: a test case for predicting lifestyles and emergence of pathogens.</title>
        <authorList>
            <person name="Haridas S."/>
            <person name="Albert R."/>
            <person name="Binder M."/>
            <person name="Bloem J."/>
            <person name="Labutti K."/>
            <person name="Salamov A."/>
            <person name="Andreopoulos B."/>
            <person name="Baker S."/>
            <person name="Barry K."/>
            <person name="Bills G."/>
            <person name="Bluhm B."/>
            <person name="Cannon C."/>
            <person name="Castanera R."/>
            <person name="Culley D."/>
            <person name="Daum C."/>
            <person name="Ezra D."/>
            <person name="Gonzalez J."/>
            <person name="Henrissat B."/>
            <person name="Kuo A."/>
            <person name="Liang C."/>
            <person name="Lipzen A."/>
            <person name="Lutzoni F."/>
            <person name="Magnuson J."/>
            <person name="Mondo S."/>
            <person name="Nolan M."/>
            <person name="Ohm R."/>
            <person name="Pangilinan J."/>
            <person name="Park H.-J."/>
            <person name="Ramirez L."/>
            <person name="Alfaro M."/>
            <person name="Sun H."/>
            <person name="Tritt A."/>
            <person name="Yoshinaga Y."/>
            <person name="Zwiers L.-H."/>
            <person name="Turgeon B."/>
            <person name="Goodwin S."/>
            <person name="Spatafora J."/>
            <person name="Crous P."/>
            <person name="Grigoriev I."/>
        </authorList>
    </citation>
    <scope>NUCLEOTIDE SEQUENCE</scope>
    <source>
        <strain evidence="3">CBS 121739</strain>
    </source>
</reference>
<evidence type="ECO:0000313" key="3">
    <source>
        <dbReference type="EMBL" id="KAF2762515.1"/>
    </source>
</evidence>
<protein>
    <recommendedName>
        <fullName evidence="2">GmrSD restriction endonucleases N-terminal domain-containing protein</fullName>
    </recommendedName>
</protein>
<feature type="compositionally biased region" description="Polar residues" evidence="1">
    <location>
        <begin position="437"/>
        <end position="447"/>
    </location>
</feature>
<dbReference type="OrthoDB" id="5419821at2759"/>
<dbReference type="AlphaFoldDB" id="A0A6A6WJQ1"/>